<protein>
    <submittedName>
        <fullName evidence="2">Uncharacterized protein</fullName>
    </submittedName>
</protein>
<gene>
    <name evidence="2" type="ORF">Mgra_00006813</name>
</gene>
<evidence type="ECO:0000256" key="1">
    <source>
        <dbReference type="SAM" id="MobiDB-lite"/>
    </source>
</evidence>
<accession>A0A8S9ZKN6</accession>
<dbReference type="AlphaFoldDB" id="A0A8S9ZKN6"/>
<keyword evidence="3" id="KW-1185">Reference proteome</keyword>
<evidence type="ECO:0000313" key="3">
    <source>
        <dbReference type="Proteomes" id="UP000605970"/>
    </source>
</evidence>
<feature type="region of interest" description="Disordered" evidence="1">
    <location>
        <begin position="1"/>
        <end position="33"/>
    </location>
</feature>
<comment type="caution">
    <text evidence="2">The sequence shown here is derived from an EMBL/GenBank/DDBJ whole genome shotgun (WGS) entry which is preliminary data.</text>
</comment>
<name>A0A8S9ZKN6_9BILA</name>
<proteinExistence type="predicted"/>
<sequence>MSDKISQTTDQISENKTEASNTNKELNKENETEWLEKPKKIAITTPSTSKNIIQKPNRNKPLWKLVRMRYAPKLEIRLCRLCSNSLYNSKKKIAERECGGVTITVDLCSNCVDWNIAIKDIASLNFLWI</sequence>
<reference evidence="2" key="1">
    <citation type="journal article" date="2020" name="Ecol. Evol.">
        <title>Genome structure and content of the rice root-knot nematode (Meloidogyne graminicola).</title>
        <authorList>
            <person name="Phan N.T."/>
            <person name="Danchin E.G.J."/>
            <person name="Klopp C."/>
            <person name="Perfus-Barbeoch L."/>
            <person name="Kozlowski D.K."/>
            <person name="Koutsovoulos G.D."/>
            <person name="Lopez-Roques C."/>
            <person name="Bouchez O."/>
            <person name="Zahm M."/>
            <person name="Besnard G."/>
            <person name="Bellafiore S."/>
        </authorList>
    </citation>
    <scope>NUCLEOTIDE SEQUENCE</scope>
    <source>
        <strain evidence="2">VN-18</strain>
    </source>
</reference>
<organism evidence="2 3">
    <name type="scientific">Meloidogyne graminicola</name>
    <dbReference type="NCBI Taxonomy" id="189291"/>
    <lineage>
        <taxon>Eukaryota</taxon>
        <taxon>Metazoa</taxon>
        <taxon>Ecdysozoa</taxon>
        <taxon>Nematoda</taxon>
        <taxon>Chromadorea</taxon>
        <taxon>Rhabditida</taxon>
        <taxon>Tylenchina</taxon>
        <taxon>Tylenchomorpha</taxon>
        <taxon>Tylenchoidea</taxon>
        <taxon>Meloidogynidae</taxon>
        <taxon>Meloidogyninae</taxon>
        <taxon>Meloidogyne</taxon>
    </lineage>
</organism>
<evidence type="ECO:0000313" key="2">
    <source>
        <dbReference type="EMBL" id="KAF7633746.1"/>
    </source>
</evidence>
<dbReference type="Proteomes" id="UP000605970">
    <property type="component" value="Unassembled WGS sequence"/>
</dbReference>
<dbReference type="EMBL" id="JABEBT010000070">
    <property type="protein sequence ID" value="KAF7633746.1"/>
    <property type="molecule type" value="Genomic_DNA"/>
</dbReference>
<dbReference type="OrthoDB" id="5896178at2759"/>
<feature type="compositionally biased region" description="Polar residues" evidence="1">
    <location>
        <begin position="1"/>
        <end position="20"/>
    </location>
</feature>